<name>A0A9W4X6E7_9GLOM</name>
<accession>A0A9W4X6E7</accession>
<proteinExistence type="predicted"/>
<organism evidence="3 4">
    <name type="scientific">Funneliformis geosporum</name>
    <dbReference type="NCBI Taxonomy" id="1117311"/>
    <lineage>
        <taxon>Eukaryota</taxon>
        <taxon>Fungi</taxon>
        <taxon>Fungi incertae sedis</taxon>
        <taxon>Mucoromycota</taxon>
        <taxon>Glomeromycotina</taxon>
        <taxon>Glomeromycetes</taxon>
        <taxon>Glomerales</taxon>
        <taxon>Glomeraceae</taxon>
        <taxon>Funneliformis</taxon>
    </lineage>
</organism>
<keyword evidence="4" id="KW-1185">Reference proteome</keyword>
<protein>
    <submittedName>
        <fullName evidence="3">9176_t:CDS:1</fullName>
    </submittedName>
</protein>
<gene>
    <name evidence="3" type="ORF">FWILDA_LOCUS18516</name>
</gene>
<evidence type="ECO:0000313" key="4">
    <source>
        <dbReference type="Proteomes" id="UP001153678"/>
    </source>
</evidence>
<keyword evidence="2" id="KW-0812">Transmembrane</keyword>
<comment type="caution">
    <text evidence="3">The sequence shown here is derived from an EMBL/GenBank/DDBJ whole genome shotgun (WGS) entry which is preliminary data.</text>
</comment>
<keyword evidence="2" id="KW-1133">Transmembrane helix</keyword>
<feature type="non-terminal residue" evidence="3">
    <location>
        <position position="92"/>
    </location>
</feature>
<feature type="transmembrane region" description="Helical" evidence="2">
    <location>
        <begin position="6"/>
        <end position="22"/>
    </location>
</feature>
<feature type="coiled-coil region" evidence="1">
    <location>
        <begin position="52"/>
        <end position="90"/>
    </location>
</feature>
<keyword evidence="2" id="KW-0472">Membrane</keyword>
<evidence type="ECO:0000256" key="2">
    <source>
        <dbReference type="SAM" id="Phobius"/>
    </source>
</evidence>
<sequence length="92" mass="11008">MNDLLFYLTILALLYYFFYYRPHSKLINPNPPKLTHSQFTQTEPTQIDNSELAELKIKNQTLTTKLETNQQDYQSRINEKQTQITNLQDQLR</sequence>
<evidence type="ECO:0000256" key="1">
    <source>
        <dbReference type="SAM" id="Coils"/>
    </source>
</evidence>
<evidence type="ECO:0000313" key="3">
    <source>
        <dbReference type="EMBL" id="CAI2198324.1"/>
    </source>
</evidence>
<reference evidence="3" key="1">
    <citation type="submission" date="2022-08" db="EMBL/GenBank/DDBJ databases">
        <authorList>
            <person name="Kallberg Y."/>
            <person name="Tangrot J."/>
            <person name="Rosling A."/>
        </authorList>
    </citation>
    <scope>NUCLEOTIDE SEQUENCE</scope>
    <source>
        <strain evidence="3">Wild A</strain>
    </source>
</reference>
<dbReference type="EMBL" id="CAMKVN010018330">
    <property type="protein sequence ID" value="CAI2198324.1"/>
    <property type="molecule type" value="Genomic_DNA"/>
</dbReference>
<keyword evidence="1" id="KW-0175">Coiled coil</keyword>
<dbReference type="AlphaFoldDB" id="A0A9W4X6E7"/>
<dbReference type="Proteomes" id="UP001153678">
    <property type="component" value="Unassembled WGS sequence"/>
</dbReference>